<dbReference type="EMBL" id="JARQWQ010000149">
    <property type="protein sequence ID" value="KAK2548346.1"/>
    <property type="molecule type" value="Genomic_DNA"/>
</dbReference>
<evidence type="ECO:0000313" key="2">
    <source>
        <dbReference type="EMBL" id="KAK2548346.1"/>
    </source>
</evidence>
<dbReference type="InterPro" id="IPR003131">
    <property type="entry name" value="T1-type_BTB"/>
</dbReference>
<dbReference type="InterPro" id="IPR011333">
    <property type="entry name" value="SKP1/BTB/POZ_sf"/>
</dbReference>
<keyword evidence="3" id="KW-1185">Reference proteome</keyword>
<dbReference type="Gene3D" id="3.30.710.10">
    <property type="entry name" value="Potassium Channel Kv1.1, Chain A"/>
    <property type="match status" value="1"/>
</dbReference>
<dbReference type="SUPFAM" id="SSF54695">
    <property type="entry name" value="POZ domain"/>
    <property type="match status" value="1"/>
</dbReference>
<dbReference type="InterPro" id="IPR000210">
    <property type="entry name" value="BTB/POZ_dom"/>
</dbReference>
<reference evidence="2" key="2">
    <citation type="journal article" date="2023" name="Science">
        <title>Genomic signatures of disease resistance in endangered staghorn corals.</title>
        <authorList>
            <person name="Vollmer S.V."/>
            <person name="Selwyn J.D."/>
            <person name="Despard B.A."/>
            <person name="Roesel C.L."/>
        </authorList>
    </citation>
    <scope>NUCLEOTIDE SEQUENCE</scope>
    <source>
        <strain evidence="2">K2</strain>
    </source>
</reference>
<accession>A0AAD9PSZ9</accession>
<evidence type="ECO:0000259" key="1">
    <source>
        <dbReference type="SMART" id="SM00225"/>
    </source>
</evidence>
<protein>
    <submittedName>
        <fullName evidence="2">BTB/POZ domain-containing protein kctd15-like</fullName>
    </submittedName>
</protein>
<name>A0AAD9PSZ9_ACRCE</name>
<proteinExistence type="predicted"/>
<dbReference type="PANTHER" id="PTHR14499:SF136">
    <property type="entry name" value="GH08630P"/>
    <property type="match status" value="1"/>
</dbReference>
<dbReference type="SMART" id="SM00225">
    <property type="entry name" value="BTB"/>
    <property type="match status" value="1"/>
</dbReference>
<gene>
    <name evidence="2" type="ORF">P5673_031505</name>
</gene>
<reference evidence="2" key="1">
    <citation type="journal article" date="2023" name="G3 (Bethesda)">
        <title>Whole genome assembly and annotation of the endangered Caribbean coral Acropora cervicornis.</title>
        <authorList>
            <person name="Selwyn J.D."/>
            <person name="Vollmer S.V."/>
        </authorList>
    </citation>
    <scope>NUCLEOTIDE SEQUENCE</scope>
    <source>
        <strain evidence="2">K2</strain>
    </source>
</reference>
<dbReference type="Pfam" id="PF02214">
    <property type="entry name" value="BTB_2"/>
    <property type="match status" value="1"/>
</dbReference>
<organism evidence="2 3">
    <name type="scientific">Acropora cervicornis</name>
    <name type="common">Staghorn coral</name>
    <dbReference type="NCBI Taxonomy" id="6130"/>
    <lineage>
        <taxon>Eukaryota</taxon>
        <taxon>Metazoa</taxon>
        <taxon>Cnidaria</taxon>
        <taxon>Anthozoa</taxon>
        <taxon>Hexacorallia</taxon>
        <taxon>Scleractinia</taxon>
        <taxon>Astrocoeniina</taxon>
        <taxon>Acroporidae</taxon>
        <taxon>Acropora</taxon>
    </lineage>
</organism>
<sequence length="211" mass="23743">MASKPSFPSILNLNVGGIVYTTTLRTITRDPNSLLGRMFSGTNEVACTCDSKGNYFIDRDGSLFRHILNFLRTWELCLPQPFDEFEQLSADADFYQVGDLIKALQTRREDRRRNPPPSDGPSVIFVTDEMTLNGLAVAGHGEAISEVFAGITDQWYFGLNRCISPLRISISKMDAFDLLYRHGFQLEGCNGGASNNRAVFHEYIFTRKNKL</sequence>
<feature type="domain" description="BTB" evidence="1">
    <location>
        <begin position="9"/>
        <end position="112"/>
    </location>
</feature>
<dbReference type="AlphaFoldDB" id="A0AAD9PSZ9"/>
<comment type="caution">
    <text evidence="2">The sequence shown here is derived from an EMBL/GenBank/DDBJ whole genome shotgun (WGS) entry which is preliminary data.</text>
</comment>
<dbReference type="Proteomes" id="UP001249851">
    <property type="component" value="Unassembled WGS sequence"/>
</dbReference>
<dbReference type="PANTHER" id="PTHR14499">
    <property type="entry name" value="POTASSIUM CHANNEL TETRAMERIZATION DOMAIN-CONTAINING"/>
    <property type="match status" value="1"/>
</dbReference>
<evidence type="ECO:0000313" key="3">
    <source>
        <dbReference type="Proteomes" id="UP001249851"/>
    </source>
</evidence>
<dbReference type="GO" id="GO:0051260">
    <property type="term" value="P:protein homooligomerization"/>
    <property type="evidence" value="ECO:0007669"/>
    <property type="project" value="InterPro"/>
</dbReference>